<dbReference type="Proteomes" id="UP000663720">
    <property type="component" value="Chromosome"/>
</dbReference>
<dbReference type="EMBL" id="CP061799">
    <property type="protein sequence ID" value="QTA79729.1"/>
    <property type="molecule type" value="Genomic_DNA"/>
</dbReference>
<name>A0A975B6I4_9BACT</name>
<dbReference type="KEGG" id="dli:dnl_20060"/>
<organism evidence="1 2">
    <name type="scientific">Desulfonema limicola</name>
    <dbReference type="NCBI Taxonomy" id="45656"/>
    <lineage>
        <taxon>Bacteria</taxon>
        <taxon>Pseudomonadati</taxon>
        <taxon>Thermodesulfobacteriota</taxon>
        <taxon>Desulfobacteria</taxon>
        <taxon>Desulfobacterales</taxon>
        <taxon>Desulfococcaceae</taxon>
        <taxon>Desulfonema</taxon>
    </lineage>
</organism>
<sequence>MKKERKKQSQSKGTDDPFYNALRKNRTCQKYAGSGNRRSVRHMIKNSRKMSWKYLDCLF</sequence>
<evidence type="ECO:0000313" key="1">
    <source>
        <dbReference type="EMBL" id="QTA79729.1"/>
    </source>
</evidence>
<proteinExistence type="predicted"/>
<evidence type="ECO:0000313" key="2">
    <source>
        <dbReference type="Proteomes" id="UP000663720"/>
    </source>
</evidence>
<gene>
    <name evidence="1" type="ORF">dnl_20060</name>
</gene>
<protein>
    <submittedName>
        <fullName evidence="1">Uncharacterized protein</fullName>
    </submittedName>
</protein>
<accession>A0A975B6I4</accession>
<reference evidence="1" key="1">
    <citation type="journal article" date="2021" name="Microb. Physiol.">
        <title>Proteogenomic Insights into the Physiology of Marine, Sulfate-Reducing, Filamentous Desulfonema limicola and Desulfonema magnum.</title>
        <authorList>
            <person name="Schnaars V."/>
            <person name="Wohlbrand L."/>
            <person name="Scheve S."/>
            <person name="Hinrichs C."/>
            <person name="Reinhardt R."/>
            <person name="Rabus R."/>
        </authorList>
    </citation>
    <scope>NUCLEOTIDE SEQUENCE</scope>
    <source>
        <strain evidence="1">5ac10</strain>
    </source>
</reference>
<keyword evidence="2" id="KW-1185">Reference proteome</keyword>
<dbReference type="AlphaFoldDB" id="A0A975B6I4"/>